<evidence type="ECO:0000313" key="2">
    <source>
        <dbReference type="Proteomes" id="UP001155241"/>
    </source>
</evidence>
<dbReference type="EMBL" id="JAMXLR010000078">
    <property type="protein sequence ID" value="MCO6046918.1"/>
    <property type="molecule type" value="Genomic_DNA"/>
</dbReference>
<accession>A0A9X2JJM6</accession>
<reference evidence="1" key="1">
    <citation type="submission" date="2022-06" db="EMBL/GenBank/DDBJ databases">
        <title>Aeoliella straminimaris, a novel planctomycete from sediments.</title>
        <authorList>
            <person name="Vitorino I.R."/>
            <person name="Lage O.M."/>
        </authorList>
    </citation>
    <scope>NUCLEOTIDE SEQUENCE</scope>
    <source>
        <strain evidence="1">ICT_H6.2</strain>
    </source>
</reference>
<gene>
    <name evidence="1" type="ORF">NG895_23710</name>
</gene>
<dbReference type="RefSeq" id="WP_252855033.1">
    <property type="nucleotide sequence ID" value="NZ_JAMXLR010000078.1"/>
</dbReference>
<proteinExistence type="predicted"/>
<evidence type="ECO:0000313" key="1">
    <source>
        <dbReference type="EMBL" id="MCO6046918.1"/>
    </source>
</evidence>
<sequence>MEYRLYRGDCLLGVLTSTDRDCTWYNGTFEARSEFEELRSLFEREQALLNEDRIEEWGEVWDGIMALGLRLEDAATQADIHEFLLHIDGSQASWRY</sequence>
<dbReference type="AlphaFoldDB" id="A0A9X2JJM6"/>
<organism evidence="1 2">
    <name type="scientific">Aeoliella straminimaris</name>
    <dbReference type="NCBI Taxonomy" id="2954799"/>
    <lineage>
        <taxon>Bacteria</taxon>
        <taxon>Pseudomonadati</taxon>
        <taxon>Planctomycetota</taxon>
        <taxon>Planctomycetia</taxon>
        <taxon>Pirellulales</taxon>
        <taxon>Lacipirellulaceae</taxon>
        <taxon>Aeoliella</taxon>
    </lineage>
</organism>
<keyword evidence="2" id="KW-1185">Reference proteome</keyword>
<dbReference type="Proteomes" id="UP001155241">
    <property type="component" value="Unassembled WGS sequence"/>
</dbReference>
<name>A0A9X2JJM6_9BACT</name>
<comment type="caution">
    <text evidence="1">The sequence shown here is derived from an EMBL/GenBank/DDBJ whole genome shotgun (WGS) entry which is preliminary data.</text>
</comment>
<protein>
    <submittedName>
        <fullName evidence="1">Uncharacterized protein</fullName>
    </submittedName>
</protein>